<dbReference type="PROSITE" id="PS50923">
    <property type="entry name" value="SUSHI"/>
    <property type="match status" value="1"/>
</dbReference>
<comment type="caution">
    <text evidence="8">The sequence shown here is derived from an EMBL/GenBank/DDBJ whole genome shotgun (WGS) entry which is preliminary data.</text>
</comment>
<feature type="domain" description="Sushi" evidence="7">
    <location>
        <begin position="202"/>
        <end position="254"/>
    </location>
</feature>
<keyword evidence="6" id="KW-1133">Transmembrane helix</keyword>
<evidence type="ECO:0000313" key="8">
    <source>
        <dbReference type="EMBL" id="KAH9381841.1"/>
    </source>
</evidence>
<dbReference type="OrthoDB" id="547680at2759"/>
<dbReference type="InterPro" id="IPR008979">
    <property type="entry name" value="Galactose-bd-like_sf"/>
</dbReference>
<dbReference type="GO" id="GO:0046872">
    <property type="term" value="F:metal ion binding"/>
    <property type="evidence" value="ECO:0007669"/>
    <property type="project" value="UniProtKB-KW"/>
</dbReference>
<dbReference type="SMART" id="SM00607">
    <property type="entry name" value="FTP"/>
    <property type="match status" value="1"/>
</dbReference>
<keyword evidence="4" id="KW-0768">Sushi</keyword>
<evidence type="ECO:0000256" key="4">
    <source>
        <dbReference type="PROSITE-ProRule" id="PRU00302"/>
    </source>
</evidence>
<protein>
    <recommendedName>
        <fullName evidence="7">Sushi domain-containing protein</fullName>
    </recommendedName>
</protein>
<dbReference type="VEuPathDB" id="VectorBase:HLOH_055874"/>
<dbReference type="InterPro" id="IPR000436">
    <property type="entry name" value="Sushi_SCR_CCP_dom"/>
</dbReference>
<evidence type="ECO:0000256" key="3">
    <source>
        <dbReference type="ARBA" id="ARBA00023157"/>
    </source>
</evidence>
<evidence type="ECO:0000256" key="5">
    <source>
        <dbReference type="SAM" id="MobiDB-lite"/>
    </source>
</evidence>
<evidence type="ECO:0000259" key="7">
    <source>
        <dbReference type="PROSITE" id="PS50923"/>
    </source>
</evidence>
<evidence type="ECO:0000313" key="9">
    <source>
        <dbReference type="Proteomes" id="UP000821853"/>
    </source>
</evidence>
<dbReference type="SUPFAM" id="SSF49785">
    <property type="entry name" value="Galactose-binding domain-like"/>
    <property type="match status" value="1"/>
</dbReference>
<dbReference type="Gene3D" id="2.60.120.260">
    <property type="entry name" value="Galactose-binding domain-like"/>
    <property type="match status" value="1"/>
</dbReference>
<dbReference type="Pfam" id="PF00084">
    <property type="entry name" value="Sushi"/>
    <property type="match status" value="1"/>
</dbReference>
<evidence type="ECO:0000256" key="6">
    <source>
        <dbReference type="SAM" id="Phobius"/>
    </source>
</evidence>
<dbReference type="CDD" id="cd00033">
    <property type="entry name" value="CCP"/>
    <property type="match status" value="1"/>
</dbReference>
<reference evidence="8 9" key="1">
    <citation type="journal article" date="2020" name="Cell">
        <title>Large-Scale Comparative Analyses of Tick Genomes Elucidate Their Genetic Diversity and Vector Capacities.</title>
        <authorList>
            <consortium name="Tick Genome and Microbiome Consortium (TIGMIC)"/>
            <person name="Jia N."/>
            <person name="Wang J."/>
            <person name="Shi W."/>
            <person name="Du L."/>
            <person name="Sun Y."/>
            <person name="Zhan W."/>
            <person name="Jiang J.F."/>
            <person name="Wang Q."/>
            <person name="Zhang B."/>
            <person name="Ji P."/>
            <person name="Bell-Sakyi L."/>
            <person name="Cui X.M."/>
            <person name="Yuan T.T."/>
            <person name="Jiang B.G."/>
            <person name="Yang W.F."/>
            <person name="Lam T.T."/>
            <person name="Chang Q.C."/>
            <person name="Ding S.J."/>
            <person name="Wang X.J."/>
            <person name="Zhu J.G."/>
            <person name="Ruan X.D."/>
            <person name="Zhao L."/>
            <person name="Wei J.T."/>
            <person name="Ye R.Z."/>
            <person name="Que T.C."/>
            <person name="Du C.H."/>
            <person name="Zhou Y.H."/>
            <person name="Cheng J.X."/>
            <person name="Dai P.F."/>
            <person name="Guo W.B."/>
            <person name="Han X.H."/>
            <person name="Huang E.J."/>
            <person name="Li L.F."/>
            <person name="Wei W."/>
            <person name="Gao Y.C."/>
            <person name="Liu J.Z."/>
            <person name="Shao H.Z."/>
            <person name="Wang X."/>
            <person name="Wang C.C."/>
            <person name="Yang T.C."/>
            <person name="Huo Q.B."/>
            <person name="Li W."/>
            <person name="Chen H.Y."/>
            <person name="Chen S.E."/>
            <person name="Zhou L.G."/>
            <person name="Ni X.B."/>
            <person name="Tian J.H."/>
            <person name="Sheng Y."/>
            <person name="Liu T."/>
            <person name="Pan Y.S."/>
            <person name="Xia L.Y."/>
            <person name="Li J."/>
            <person name="Zhao F."/>
            <person name="Cao W.C."/>
        </authorList>
    </citation>
    <scope>NUCLEOTIDE SEQUENCE [LARGE SCALE GENOMIC DNA]</scope>
    <source>
        <strain evidence="8">HaeL-2018</strain>
    </source>
</reference>
<dbReference type="SMART" id="SM00032">
    <property type="entry name" value="CCP"/>
    <property type="match status" value="1"/>
</dbReference>
<evidence type="ECO:0000256" key="1">
    <source>
        <dbReference type="ARBA" id="ARBA00022723"/>
    </source>
</evidence>
<gene>
    <name evidence="8" type="ORF">HPB48_016356</name>
</gene>
<dbReference type="SUPFAM" id="SSF57535">
    <property type="entry name" value="Complement control module/SCR domain"/>
    <property type="match status" value="1"/>
</dbReference>
<dbReference type="InterPro" id="IPR035976">
    <property type="entry name" value="Sushi/SCR/CCP_sf"/>
</dbReference>
<proteinExistence type="predicted"/>
<keyword evidence="6" id="KW-0812">Transmembrane</keyword>
<keyword evidence="1" id="KW-0479">Metal-binding</keyword>
<dbReference type="InterPro" id="IPR006585">
    <property type="entry name" value="FTP1"/>
</dbReference>
<evidence type="ECO:0000256" key="2">
    <source>
        <dbReference type="ARBA" id="ARBA00022837"/>
    </source>
</evidence>
<dbReference type="Proteomes" id="UP000821853">
    <property type="component" value="Chromosome 9"/>
</dbReference>
<dbReference type="Gene3D" id="2.10.70.10">
    <property type="entry name" value="Complement Module, domain 1"/>
    <property type="match status" value="1"/>
</dbReference>
<organism evidence="8 9">
    <name type="scientific">Haemaphysalis longicornis</name>
    <name type="common">Bush tick</name>
    <dbReference type="NCBI Taxonomy" id="44386"/>
    <lineage>
        <taxon>Eukaryota</taxon>
        <taxon>Metazoa</taxon>
        <taxon>Ecdysozoa</taxon>
        <taxon>Arthropoda</taxon>
        <taxon>Chelicerata</taxon>
        <taxon>Arachnida</taxon>
        <taxon>Acari</taxon>
        <taxon>Parasitiformes</taxon>
        <taxon>Ixodida</taxon>
        <taxon>Ixodoidea</taxon>
        <taxon>Ixodidae</taxon>
        <taxon>Haemaphysalinae</taxon>
        <taxon>Haemaphysalis</taxon>
    </lineage>
</organism>
<name>A0A9J6H488_HAELO</name>
<comment type="caution">
    <text evidence="4">Lacks conserved residue(s) required for the propagation of feature annotation.</text>
</comment>
<feature type="region of interest" description="Disordered" evidence="5">
    <location>
        <begin position="491"/>
        <end position="533"/>
    </location>
</feature>
<dbReference type="AlphaFoldDB" id="A0A9J6H488"/>
<accession>A0A9J6H488</accession>
<feature type="compositionally biased region" description="Polar residues" evidence="5">
    <location>
        <begin position="502"/>
        <end position="517"/>
    </location>
</feature>
<keyword evidence="9" id="KW-1185">Reference proteome</keyword>
<feature type="compositionally biased region" description="Basic and acidic residues" evidence="5">
    <location>
        <begin position="518"/>
        <end position="529"/>
    </location>
</feature>
<dbReference type="EMBL" id="JABSTR010000011">
    <property type="protein sequence ID" value="KAH9381841.1"/>
    <property type="molecule type" value="Genomic_DNA"/>
</dbReference>
<keyword evidence="2" id="KW-0106">Calcium</keyword>
<feature type="transmembrane region" description="Helical" evidence="6">
    <location>
        <begin position="434"/>
        <end position="459"/>
    </location>
</feature>
<sequence>MSLLRHCLLRPSSKALDRTVLRVGDGVRWLHVTGSRPCLVHKQTPVRSELPPSINNNVFKDASDVGAAKMSTRLSFASTVPRRRTLTATREDPKVEIMPHDAPTPAPSLFFFLLRQPERRQLRAFSLLALFSTTLSPVRGIAALARNKGLVLCFAAPSLALSCLSCTAFAKADCNDKRLNLFFFCYSSSGRERLVQGSRTLAECRSVLLVQQVSHRGTTVDYVCDPGYDILGNQRRTCQSDGRWLPRGVPFCVTDIAKGKTLHAPSFFSKVTKKSRPADKGCTSFKTGRTHFWYVDLGAVYRVQVVRIDFGNKTPPSPPPAEDGNASVVNIDMWVGDSIDNTDKESLCSRFKGPLPYGRSLYVPCVKTLRGSYVNVKANSTEPVNLSVCTFQVFSDQAVPVSERTPPTTPPPPEATETSIAGGEFFSYPLTKKFALIVGVGVAAAAAGFFAICMIAYLVRSVCGRRRRDGKILNEALAPASSSRLPFVVGEREVRGKRPRSSSEPTLRSMLARSSTRYQRDANRRDYGSRDNAAFTSGTTEALVHASPDVSSTSAEVTLPLSETSTKSHQVINYRESCLL</sequence>
<keyword evidence="3" id="KW-1015">Disulfide bond</keyword>
<keyword evidence="6" id="KW-0472">Membrane</keyword>